<evidence type="ECO:0000259" key="8">
    <source>
        <dbReference type="Pfam" id="PF00171"/>
    </source>
</evidence>
<dbReference type="Gene3D" id="3.40.605.10">
    <property type="entry name" value="Aldehyde Dehydrogenase, Chain A, domain 1"/>
    <property type="match status" value="1"/>
</dbReference>
<comment type="subcellular location">
    <subcellularLocation>
        <location evidence="7">Cytoplasm</location>
    </subcellularLocation>
</comment>
<keyword evidence="2 7" id="KW-0028">Amino-acid biosynthesis</keyword>
<evidence type="ECO:0000256" key="7">
    <source>
        <dbReference type="HAMAP-Rule" id="MF_00412"/>
    </source>
</evidence>
<dbReference type="PANTHER" id="PTHR11063">
    <property type="entry name" value="GLUTAMATE SEMIALDEHYDE DEHYDROGENASE"/>
    <property type="match status" value="1"/>
</dbReference>
<dbReference type="PIRSF" id="PIRSF000151">
    <property type="entry name" value="GPR"/>
    <property type="match status" value="1"/>
</dbReference>
<keyword evidence="5 7" id="KW-0560">Oxidoreductase</keyword>
<protein>
    <recommendedName>
        <fullName evidence="7">Gamma-glutamyl phosphate reductase</fullName>
        <shortName evidence="7">GPR</shortName>
        <ecNumber evidence="7">1.2.1.41</ecNumber>
    </recommendedName>
    <alternativeName>
        <fullName evidence="7">Glutamate-5-semialdehyde dehydrogenase</fullName>
    </alternativeName>
    <alternativeName>
        <fullName evidence="7">Glutamyl-gamma-semialdehyde dehydrogenase</fullName>
        <shortName evidence="7">GSA dehydrogenase</shortName>
    </alternativeName>
</protein>
<keyword evidence="10" id="KW-1185">Reference proteome</keyword>
<dbReference type="RefSeq" id="WP_262399615.1">
    <property type="nucleotide sequence ID" value="NZ_JACRTB010000008.1"/>
</dbReference>
<evidence type="ECO:0000256" key="1">
    <source>
        <dbReference type="ARBA" id="ARBA00004985"/>
    </source>
</evidence>
<dbReference type="PANTHER" id="PTHR11063:SF8">
    <property type="entry name" value="DELTA-1-PYRROLINE-5-CARBOXYLATE SYNTHASE"/>
    <property type="match status" value="1"/>
</dbReference>
<dbReference type="InterPro" id="IPR020593">
    <property type="entry name" value="G-glutamylP_reductase_CS"/>
</dbReference>
<dbReference type="SUPFAM" id="SSF53720">
    <property type="entry name" value="ALDH-like"/>
    <property type="match status" value="1"/>
</dbReference>
<dbReference type="NCBIfam" id="NF001221">
    <property type="entry name" value="PRK00197.1"/>
    <property type="match status" value="1"/>
</dbReference>
<dbReference type="InterPro" id="IPR012134">
    <property type="entry name" value="Glu-5-SA_DH"/>
</dbReference>
<comment type="catalytic activity">
    <reaction evidence="6 7">
        <text>L-glutamate 5-semialdehyde + phosphate + NADP(+) = L-glutamyl 5-phosphate + NADPH + H(+)</text>
        <dbReference type="Rhea" id="RHEA:19541"/>
        <dbReference type="ChEBI" id="CHEBI:15378"/>
        <dbReference type="ChEBI" id="CHEBI:43474"/>
        <dbReference type="ChEBI" id="CHEBI:57783"/>
        <dbReference type="ChEBI" id="CHEBI:58066"/>
        <dbReference type="ChEBI" id="CHEBI:58274"/>
        <dbReference type="ChEBI" id="CHEBI:58349"/>
        <dbReference type="EC" id="1.2.1.41"/>
    </reaction>
</comment>
<dbReference type="InterPro" id="IPR016162">
    <property type="entry name" value="Ald_DH_N"/>
</dbReference>
<reference evidence="9 10" key="1">
    <citation type="submission" date="2020-08" db="EMBL/GenBank/DDBJ databases">
        <title>Genome public.</title>
        <authorList>
            <person name="Liu C."/>
            <person name="Sun Q."/>
        </authorList>
    </citation>
    <scope>NUCLEOTIDE SEQUENCE [LARGE SCALE GENOMIC DNA]</scope>
    <source>
        <strain evidence="9 10">BX1</strain>
    </source>
</reference>
<dbReference type="HAMAP" id="MF_00412">
    <property type="entry name" value="ProA"/>
    <property type="match status" value="1"/>
</dbReference>
<gene>
    <name evidence="7" type="primary">proA</name>
    <name evidence="9" type="ORF">H8717_06530</name>
</gene>
<dbReference type="Proteomes" id="UP000658131">
    <property type="component" value="Unassembled WGS sequence"/>
</dbReference>
<evidence type="ECO:0000256" key="5">
    <source>
        <dbReference type="ARBA" id="ARBA00023002"/>
    </source>
</evidence>
<dbReference type="GO" id="GO:0004350">
    <property type="term" value="F:glutamate-5-semialdehyde dehydrogenase activity"/>
    <property type="evidence" value="ECO:0007669"/>
    <property type="project" value="UniProtKB-EC"/>
</dbReference>
<dbReference type="Gene3D" id="3.40.309.10">
    <property type="entry name" value="Aldehyde Dehydrogenase, Chain A, domain 2"/>
    <property type="match status" value="1"/>
</dbReference>
<evidence type="ECO:0000256" key="2">
    <source>
        <dbReference type="ARBA" id="ARBA00022605"/>
    </source>
</evidence>
<evidence type="ECO:0000256" key="4">
    <source>
        <dbReference type="ARBA" id="ARBA00022857"/>
    </source>
</evidence>
<dbReference type="NCBIfam" id="TIGR00407">
    <property type="entry name" value="proA"/>
    <property type="match status" value="1"/>
</dbReference>
<comment type="function">
    <text evidence="7">Catalyzes the NADPH-dependent reduction of L-glutamate 5-phosphate into L-glutamate 5-semialdehyde and phosphate. The product spontaneously undergoes cyclization to form 1-pyrroline-5-carboxylate.</text>
</comment>
<keyword evidence="4 7" id="KW-0521">NADP</keyword>
<dbReference type="InterPro" id="IPR016163">
    <property type="entry name" value="Ald_DH_C"/>
</dbReference>
<comment type="similarity">
    <text evidence="7">Belongs to the gamma-glutamyl phosphate reductase family.</text>
</comment>
<evidence type="ECO:0000313" key="10">
    <source>
        <dbReference type="Proteomes" id="UP000658131"/>
    </source>
</evidence>
<accession>A0ABR7NI26</accession>
<evidence type="ECO:0000256" key="6">
    <source>
        <dbReference type="ARBA" id="ARBA00049024"/>
    </source>
</evidence>
<dbReference type="Pfam" id="PF00171">
    <property type="entry name" value="Aldedh"/>
    <property type="match status" value="1"/>
</dbReference>
<name>A0ABR7NI26_9FIRM</name>
<feature type="domain" description="Aldehyde dehydrogenase" evidence="8">
    <location>
        <begin position="9"/>
        <end position="280"/>
    </location>
</feature>
<dbReference type="PROSITE" id="PS01223">
    <property type="entry name" value="PROA"/>
    <property type="match status" value="1"/>
</dbReference>
<comment type="pathway">
    <text evidence="1 7">Amino-acid biosynthesis; L-proline biosynthesis; L-glutamate 5-semialdehyde from L-glutamate: step 2/2.</text>
</comment>
<keyword evidence="3 7" id="KW-0641">Proline biosynthesis</keyword>
<keyword evidence="7" id="KW-0963">Cytoplasm</keyword>
<dbReference type="InterPro" id="IPR016161">
    <property type="entry name" value="Ald_DH/histidinol_DH"/>
</dbReference>
<evidence type="ECO:0000313" key="9">
    <source>
        <dbReference type="EMBL" id="MBC8576062.1"/>
    </source>
</evidence>
<dbReference type="EMBL" id="JACRTB010000008">
    <property type="protein sequence ID" value="MBC8576062.1"/>
    <property type="molecule type" value="Genomic_DNA"/>
</dbReference>
<dbReference type="InterPro" id="IPR015590">
    <property type="entry name" value="Aldehyde_DH_dom"/>
</dbReference>
<sequence length="415" mass="44760">MYDLVSLGKAARQASMKLRTSDTNTRNTALCAIAASLRENMPEILEANRLDLATAKAAGIRSVMIDRLTLTAERIRGIADAAEEVSRLADPIGVIDRGTTRPNGLQILKTRVPIGVVAMIFEARPNVTVDAAVLCLKSGNACILRGGKEAFATNRALARLMREAVEKSGLPADSIGLVEDTSHETAERLMKLNGYIDVLIPRGSARLIRSVVENATVPVIETGAGNCHMYVDRAANLGMAVEIVDNGKTQRPSVCNALETVLVHRDVATEFLPMMKARLDLHNVELRGCERTCQILRSIRRACEEDWATEYNDFILAVKIVDSLDEAIAHIAAYSTGHSDGIVTNDLAASRRFTAEVDSAAVYVNASTRFTDGGEFGLGAEIGISTQKLHARGPMGLSDLTSIKYIVTGDGQIRS</sequence>
<proteinExistence type="inferred from homology"/>
<dbReference type="InterPro" id="IPR000965">
    <property type="entry name" value="GPR_dom"/>
</dbReference>
<dbReference type="EC" id="1.2.1.41" evidence="7"/>
<comment type="caution">
    <text evidence="9">The sequence shown here is derived from an EMBL/GenBank/DDBJ whole genome shotgun (WGS) entry which is preliminary data.</text>
</comment>
<evidence type="ECO:0000256" key="3">
    <source>
        <dbReference type="ARBA" id="ARBA00022650"/>
    </source>
</evidence>
<organism evidence="9 10">
    <name type="scientific">Yanshouia hominis</name>
    <dbReference type="NCBI Taxonomy" id="2763673"/>
    <lineage>
        <taxon>Bacteria</taxon>
        <taxon>Bacillati</taxon>
        <taxon>Bacillota</taxon>
        <taxon>Clostridia</taxon>
        <taxon>Eubacteriales</taxon>
        <taxon>Oscillospiraceae</taxon>
        <taxon>Yanshouia</taxon>
    </lineage>
</organism>
<dbReference type="CDD" id="cd07079">
    <property type="entry name" value="ALDH_F18-19_ProA-GPR"/>
    <property type="match status" value="1"/>
</dbReference>